<dbReference type="InterPro" id="IPR012347">
    <property type="entry name" value="Ferritin-like"/>
</dbReference>
<geneLocation type="plasmid" evidence="3">
    <name>pPs6-9</name>
</geneLocation>
<keyword evidence="2" id="KW-0614">Plasmid</keyword>
<dbReference type="EMBL" id="KY362368">
    <property type="protein sequence ID" value="AQX41939.1"/>
    <property type="molecule type" value="Genomic_DNA"/>
</dbReference>
<name>A0A1S6YAU0_PSESY</name>
<evidence type="ECO:0000259" key="1">
    <source>
        <dbReference type="Pfam" id="PF03713"/>
    </source>
</evidence>
<dbReference type="Gene3D" id="1.20.1260.10">
    <property type="match status" value="1"/>
</dbReference>
<organism evidence="2">
    <name type="scientific">Pseudomonas syringae pv. syringae</name>
    <dbReference type="NCBI Taxonomy" id="321"/>
    <lineage>
        <taxon>Bacteria</taxon>
        <taxon>Pseudomonadati</taxon>
        <taxon>Pseudomonadota</taxon>
        <taxon>Gammaproteobacteria</taxon>
        <taxon>Pseudomonadales</taxon>
        <taxon>Pseudomonadaceae</taxon>
        <taxon>Pseudomonas</taxon>
        <taxon>Pseudomonas syringae</taxon>
    </lineage>
</organism>
<evidence type="ECO:0000313" key="2">
    <source>
        <dbReference type="EMBL" id="AQX41939.1"/>
    </source>
</evidence>
<geneLocation type="plasmid" evidence="2">
    <name>pPs0081</name>
</geneLocation>
<sequence>MLNEYLRGVTITSILLLGSVSLSYADNNDSHAAFSERNGTNSTAPSTMGGDASTAYMQAMEKMNKGMMSGMASDPSKSWAQMMVEHHQGAIDMSKIVLKNTQDPAIKQMAEKNIQEQSKSIAELKSWLSKN</sequence>
<evidence type="ECO:0000313" key="3">
    <source>
        <dbReference type="EMBL" id="AQX42005.1"/>
    </source>
</evidence>
<dbReference type="EMBL" id="KY362369">
    <property type="protein sequence ID" value="AQX42005.1"/>
    <property type="molecule type" value="Genomic_DNA"/>
</dbReference>
<dbReference type="AlphaFoldDB" id="A0A1S6YAU0"/>
<dbReference type="GeneID" id="61872806"/>
<reference evidence="2" key="1">
    <citation type="submission" date="2016-12" db="EMBL/GenBank/DDBJ databases">
        <title>Complete sequence and comparative genomic analysis of eight native Pseudomonas syringae plasmids belonging to the pPT23A family.</title>
        <authorList>
            <person name="Gutierrez-Barranquero J.A."/>
        </authorList>
    </citation>
    <scope>NUCLEOTIDE SEQUENCE</scope>
    <source>
        <strain evidence="3">6-9</strain>
        <strain evidence="2">UMAF0081</strain>
        <plasmid evidence="2">pPs0081</plasmid>
        <plasmid evidence="3">pPs6-9</plasmid>
    </source>
</reference>
<proteinExistence type="predicted"/>
<accession>A0A1S6YAU0</accession>
<dbReference type="PANTHER" id="PTHR36933:SF1">
    <property type="entry name" value="SLL0788 PROTEIN"/>
    <property type="match status" value="1"/>
</dbReference>
<dbReference type="Pfam" id="PF03713">
    <property type="entry name" value="DUF305"/>
    <property type="match status" value="1"/>
</dbReference>
<dbReference type="RefSeq" id="WP_005782500.1">
    <property type="nucleotide sequence ID" value="NZ_JAJPOF010000015.1"/>
</dbReference>
<feature type="domain" description="DUF305" evidence="1">
    <location>
        <begin position="30"/>
        <end position="128"/>
    </location>
</feature>
<dbReference type="InterPro" id="IPR005183">
    <property type="entry name" value="DUF305_CopM-like"/>
</dbReference>
<dbReference type="PANTHER" id="PTHR36933">
    <property type="entry name" value="SLL0788 PROTEIN"/>
    <property type="match status" value="1"/>
</dbReference>
<protein>
    <recommendedName>
        <fullName evidence="1">DUF305 domain-containing protein</fullName>
    </recommendedName>
</protein>